<evidence type="ECO:0000259" key="2">
    <source>
        <dbReference type="Pfam" id="PF00534"/>
    </source>
</evidence>
<dbReference type="PANTHER" id="PTHR46401:SF2">
    <property type="entry name" value="GLYCOSYLTRANSFERASE WBBK-RELATED"/>
    <property type="match status" value="1"/>
</dbReference>
<dbReference type="InterPro" id="IPR001296">
    <property type="entry name" value="Glyco_trans_1"/>
</dbReference>
<protein>
    <submittedName>
        <fullName evidence="3">Glycosyltransferase involved in cell wall biosynthesis</fullName>
    </submittedName>
</protein>
<evidence type="ECO:0000256" key="1">
    <source>
        <dbReference type="ARBA" id="ARBA00022679"/>
    </source>
</evidence>
<keyword evidence="4" id="KW-1185">Reference proteome</keyword>
<dbReference type="Proteomes" id="UP000233782">
    <property type="component" value="Unassembled WGS sequence"/>
</dbReference>
<keyword evidence="1 3" id="KW-0808">Transferase</keyword>
<dbReference type="Pfam" id="PF00534">
    <property type="entry name" value="Glycos_transf_1"/>
    <property type="match status" value="1"/>
</dbReference>
<dbReference type="GO" id="GO:0009103">
    <property type="term" value="P:lipopolysaccharide biosynthetic process"/>
    <property type="evidence" value="ECO:0007669"/>
    <property type="project" value="TreeGrafter"/>
</dbReference>
<dbReference type="PANTHER" id="PTHR46401">
    <property type="entry name" value="GLYCOSYLTRANSFERASE WBBK-RELATED"/>
    <property type="match status" value="1"/>
</dbReference>
<proteinExistence type="predicted"/>
<dbReference type="SUPFAM" id="SSF53756">
    <property type="entry name" value="UDP-Glycosyltransferase/glycogen phosphorylase"/>
    <property type="match status" value="1"/>
</dbReference>
<dbReference type="Gene3D" id="3.40.50.2000">
    <property type="entry name" value="Glycogen Phosphorylase B"/>
    <property type="match status" value="2"/>
</dbReference>
<accession>A0A2N3U7K5</accession>
<evidence type="ECO:0000313" key="4">
    <source>
        <dbReference type="Proteomes" id="UP000233782"/>
    </source>
</evidence>
<sequence>MKVKFLPYQPHCFAFGGFEVQTLSTLQAVQKSGINASKLDVWDRDSSYDILNCWGLGIANYENVYWANRSGKKVVISALFPYYETLFEKAKFLASAAIYKVKLMREMARLADHVIVVNDVQAEVCQRYFSVPPSRISIAPNVVKNEFFAASGKTDRPNQFTARYNVADFILTTGNVCQRKNQLNLAKACIETGTPLVIIGKVLDGETKYSQQLEQLIEKSSNVKWIRGLEPGSDELIDAYRACSAFALPSFEEQQPISLLEAAAMQKPLLIADRAYAYQKYYANALKVDPGSVTSLKAGLQELKAQRESYIPPFEVVQDCLEVNVGNAYKTVYEQLM</sequence>
<dbReference type="GO" id="GO:0016757">
    <property type="term" value="F:glycosyltransferase activity"/>
    <property type="evidence" value="ECO:0007669"/>
    <property type="project" value="InterPro"/>
</dbReference>
<organism evidence="3 4">
    <name type="scientific">Pontibacter ramchanderi</name>
    <dbReference type="NCBI Taxonomy" id="1179743"/>
    <lineage>
        <taxon>Bacteria</taxon>
        <taxon>Pseudomonadati</taxon>
        <taxon>Bacteroidota</taxon>
        <taxon>Cytophagia</taxon>
        <taxon>Cytophagales</taxon>
        <taxon>Hymenobacteraceae</taxon>
        <taxon>Pontibacter</taxon>
    </lineage>
</organism>
<comment type="caution">
    <text evidence="3">The sequence shown here is derived from an EMBL/GenBank/DDBJ whole genome shotgun (WGS) entry which is preliminary data.</text>
</comment>
<feature type="domain" description="Glycosyl transferase family 1" evidence="2">
    <location>
        <begin position="168"/>
        <end position="308"/>
    </location>
</feature>
<dbReference type="OrthoDB" id="9795068at2"/>
<name>A0A2N3U7K5_9BACT</name>
<dbReference type="CDD" id="cd03801">
    <property type="entry name" value="GT4_PimA-like"/>
    <property type="match status" value="1"/>
</dbReference>
<evidence type="ECO:0000313" key="3">
    <source>
        <dbReference type="EMBL" id="PKV62740.1"/>
    </source>
</evidence>
<reference evidence="3 4" key="1">
    <citation type="submission" date="2017-12" db="EMBL/GenBank/DDBJ databases">
        <title>Genomic Encyclopedia of Type Strains, Phase III (KMG-III): the genomes of soil and plant-associated and newly described type strains.</title>
        <authorList>
            <person name="Whitman W."/>
        </authorList>
    </citation>
    <scope>NUCLEOTIDE SEQUENCE [LARGE SCALE GENOMIC DNA]</scope>
    <source>
        <strain evidence="3 4">LP43</strain>
    </source>
</reference>
<dbReference type="AlphaFoldDB" id="A0A2N3U7K5"/>
<dbReference type="EMBL" id="PJMU01000004">
    <property type="protein sequence ID" value="PKV62740.1"/>
    <property type="molecule type" value="Genomic_DNA"/>
</dbReference>
<gene>
    <name evidence="3" type="ORF">BD749_3625</name>
</gene>